<dbReference type="EMBL" id="JAAKZF010000007">
    <property type="protein sequence ID" value="NGO51249.1"/>
    <property type="molecule type" value="Genomic_DNA"/>
</dbReference>
<protein>
    <submittedName>
        <fullName evidence="2">Aldo/keto reductase</fullName>
    </submittedName>
</protein>
<comment type="caution">
    <text evidence="2">The sequence shown here is derived from an EMBL/GenBank/DDBJ whole genome shotgun (WGS) entry which is preliminary data.</text>
</comment>
<dbReference type="Pfam" id="PF00248">
    <property type="entry name" value="Aldo_ket_red"/>
    <property type="match status" value="1"/>
</dbReference>
<evidence type="ECO:0000313" key="3">
    <source>
        <dbReference type="Proteomes" id="UP001642900"/>
    </source>
</evidence>
<dbReference type="PRINTS" id="PR00069">
    <property type="entry name" value="ALDKETRDTASE"/>
</dbReference>
<dbReference type="InterPro" id="IPR023210">
    <property type="entry name" value="NADP_OxRdtase_dom"/>
</dbReference>
<reference evidence="2 3" key="1">
    <citation type="submission" date="2020-02" db="EMBL/GenBank/DDBJ databases">
        <title>Genome sequence of strain CCNWXJ40-4.</title>
        <authorList>
            <person name="Gao J."/>
            <person name="Sun J."/>
        </authorList>
    </citation>
    <scope>NUCLEOTIDE SEQUENCE [LARGE SCALE GENOMIC DNA]</scope>
    <source>
        <strain evidence="2 3">CCNWXJ 40-4</strain>
    </source>
</reference>
<evidence type="ECO:0000259" key="1">
    <source>
        <dbReference type="Pfam" id="PF00248"/>
    </source>
</evidence>
<dbReference type="SUPFAM" id="SSF51430">
    <property type="entry name" value="NAD(P)-linked oxidoreductase"/>
    <property type="match status" value="1"/>
</dbReference>
<dbReference type="GO" id="GO:0016491">
    <property type="term" value="F:oxidoreductase activity"/>
    <property type="evidence" value="ECO:0007669"/>
    <property type="project" value="InterPro"/>
</dbReference>
<name>A0A6G4W9H1_9HYPH</name>
<organism evidence="2 3">
    <name type="scientific">Allomesorhizobium camelthorni</name>
    <dbReference type="NCBI Taxonomy" id="475069"/>
    <lineage>
        <taxon>Bacteria</taxon>
        <taxon>Pseudomonadati</taxon>
        <taxon>Pseudomonadota</taxon>
        <taxon>Alphaproteobacteria</taxon>
        <taxon>Hyphomicrobiales</taxon>
        <taxon>Phyllobacteriaceae</taxon>
        <taxon>Allomesorhizobium</taxon>
    </lineage>
</organism>
<dbReference type="PANTHER" id="PTHR43638">
    <property type="entry name" value="OXIDOREDUCTASE, ALDO/KETO REDUCTASE FAMILY PROTEIN"/>
    <property type="match status" value="1"/>
</dbReference>
<evidence type="ECO:0000313" key="2">
    <source>
        <dbReference type="EMBL" id="NGO51249.1"/>
    </source>
</evidence>
<dbReference type="InterPro" id="IPR020471">
    <property type="entry name" value="AKR"/>
</dbReference>
<dbReference type="AlphaFoldDB" id="A0A6G4W9H1"/>
<dbReference type="PANTHER" id="PTHR43638:SF3">
    <property type="entry name" value="ALDEHYDE REDUCTASE"/>
    <property type="match status" value="1"/>
</dbReference>
<dbReference type="InterPro" id="IPR036812">
    <property type="entry name" value="NAD(P)_OxRdtase_dom_sf"/>
</dbReference>
<proteinExistence type="predicted"/>
<dbReference type="CDD" id="cd19138">
    <property type="entry name" value="AKR_YeaE"/>
    <property type="match status" value="1"/>
</dbReference>
<dbReference type="Proteomes" id="UP001642900">
    <property type="component" value="Unassembled WGS sequence"/>
</dbReference>
<feature type="domain" description="NADP-dependent oxidoreductase" evidence="1">
    <location>
        <begin position="19"/>
        <end position="268"/>
    </location>
</feature>
<gene>
    <name evidence="2" type="ORF">G6N73_08645</name>
</gene>
<dbReference type="Gene3D" id="3.20.20.100">
    <property type="entry name" value="NADP-dependent oxidoreductase domain"/>
    <property type="match status" value="1"/>
</dbReference>
<keyword evidence="3" id="KW-1185">Reference proteome</keyword>
<dbReference type="RefSeq" id="WP_165026132.1">
    <property type="nucleotide sequence ID" value="NZ_JAAKZF010000007.1"/>
</dbReference>
<accession>A0A6G4W9H1</accession>
<sequence>MSSSVRTTTLPDGTKVPVLGLGTWKMGEDRRGRADEVAALRLGIDLGMTLIDTAEMYADGGAEEVVHEAIGGRREEVFLVSKVLPSNASRAGVIRACELSLTRLGTDHIELYLLHWRGSVPLAETVAAFETLKSQGKILGWGVSNFDMDDMEELASVPGGEFVQTNQVLYNLSSRGVDYDLLPRSARDGIPVMAYSPVGQGDLTRDKRLTAIGERHRATAAQIALAWTLRRSHVIAIPKAASLGHVGDNRAAADIILSAADIAELDRLFAPPSRKQPLDMI</sequence>